<dbReference type="GO" id="GO:0030244">
    <property type="term" value="P:cellulose biosynthetic process"/>
    <property type="evidence" value="ECO:0007669"/>
    <property type="project" value="InterPro"/>
</dbReference>
<comment type="function">
    <text evidence="9">Thought to be a Golgi-localized beta-glycan synthase that polymerize the backbones of noncellulosic polysaccharides (hemicelluloses) of plant cell wall.</text>
</comment>
<feature type="transmembrane region" description="Helical" evidence="13">
    <location>
        <begin position="673"/>
        <end position="693"/>
    </location>
</feature>
<dbReference type="InterPro" id="IPR029044">
    <property type="entry name" value="Nucleotide-diphossugar_trans"/>
</dbReference>
<feature type="binding site" evidence="12">
    <location>
        <position position="303"/>
    </location>
    <ligand>
        <name>Mn(2+)</name>
        <dbReference type="ChEBI" id="CHEBI:29035"/>
    </ligand>
</feature>
<feature type="transmembrane region" description="Helical" evidence="13">
    <location>
        <begin position="552"/>
        <end position="573"/>
    </location>
</feature>
<dbReference type="InterPro" id="IPR005150">
    <property type="entry name" value="Cellulose_synth"/>
</dbReference>
<comment type="subcellular location">
    <subcellularLocation>
        <location evidence="1">Golgi apparatus membrane</location>
        <topology evidence="1">Multi-pass membrane protein</topology>
    </subcellularLocation>
</comment>
<dbReference type="SUPFAM" id="SSF53448">
    <property type="entry name" value="Nucleotide-diphospho-sugar transferases"/>
    <property type="match status" value="1"/>
</dbReference>
<keyword evidence="8" id="KW-0961">Cell wall biogenesis/degradation</keyword>
<dbReference type="PROSITE" id="PS50866">
    <property type="entry name" value="GOLD"/>
    <property type="match status" value="1"/>
</dbReference>
<feature type="transmembrane region" description="Helical" evidence="13">
    <location>
        <begin position="52"/>
        <end position="70"/>
    </location>
</feature>
<feature type="transmembrane region" description="Helical" evidence="13">
    <location>
        <begin position="512"/>
        <end position="532"/>
    </location>
</feature>
<feature type="transmembrane region" description="Helical" evidence="13">
    <location>
        <begin position="594"/>
        <end position="617"/>
    </location>
</feature>
<evidence type="ECO:0000256" key="13">
    <source>
        <dbReference type="SAM" id="Phobius"/>
    </source>
</evidence>
<feature type="binding site" evidence="11">
    <location>
        <position position="111"/>
    </location>
    <ligand>
        <name>UDP-alpha-D-glucose</name>
        <dbReference type="ChEBI" id="CHEBI:58885"/>
    </ligand>
</feature>
<evidence type="ECO:0000256" key="12">
    <source>
        <dbReference type="PIRSR" id="PIRSR605150-3"/>
    </source>
</evidence>
<dbReference type="GO" id="GO:0000139">
    <property type="term" value="C:Golgi membrane"/>
    <property type="evidence" value="ECO:0007669"/>
    <property type="project" value="UniProtKB-SubCell"/>
</dbReference>
<evidence type="ECO:0000256" key="8">
    <source>
        <dbReference type="ARBA" id="ARBA00023316"/>
    </source>
</evidence>
<evidence type="ECO:0000256" key="2">
    <source>
        <dbReference type="ARBA" id="ARBA00022676"/>
    </source>
</evidence>
<dbReference type="Pfam" id="PF01105">
    <property type="entry name" value="EMP24_GP25L"/>
    <property type="match status" value="1"/>
</dbReference>
<feature type="transmembrane region" description="Helical" evidence="13">
    <location>
        <begin position="929"/>
        <end position="947"/>
    </location>
</feature>
<feature type="transmembrane region" description="Helical" evidence="13">
    <location>
        <begin position="637"/>
        <end position="661"/>
    </location>
</feature>
<evidence type="ECO:0000256" key="11">
    <source>
        <dbReference type="PIRSR" id="PIRSR605150-2"/>
    </source>
</evidence>
<sequence length="960" mass="110739">MDKLKYEPLFETKKAKGRIRYRLFASSMFCGIIFIWIYRLCNIPEPGENGRYGWIGMLGAELWFGFYWLLTQSLRWNRVHRHTFRDRLLLRYENELPRVDVFVCTADPAIEPPIMVINTVLSVMAYNYPPEKLSVYLSDDAGSELTFHALLEASRFAKHWLPYCKKVSVEPRSPAAYFTSLSVSDQSDADFSEIKRLYEDMANSIEVACKAGTVSDQAKLEYTGFSKWDSYSSKKNHAAILQILIDSRDEETKDIDGVRLPTLVYVAREKHPQHFHNFKAGAMNALIRVSSEISNGPVILNVDCDMYSNNSNSIQDALCFFMDEERSHEIAFVQFPQSFENSSTNEVYGSLRVIDEVEFHGVDGNGGPLYTGTGCFHRRDTLYGREFSKEAKTDLKSAYPEKTEKNVHELEERLERLASSMYEQNTQWGNEIGLKYGCPVEDVLTGLTIQCKGWKSVYYGPKRKAFIGLTATTLDQILVQHKRWSEGDLNILLSKYSPVRYGLGKLNFCHMLGYLTYCLWSPNFLATLYYSIVPSLYLLKGISLFPQVSSKWFLPFTYVIIAELIYSFAEFLYSGGTVLGWWNEQRIWLYKRTSSYIFAFLDTMLTLFGSSNTTFIVTPKVTDDDVLSRYKQEKMEFGSASPMLTILSTLAMLNLFCLVGFVKKLILTREVGLKYVFGTMVLQILLCGVLVFVNLPLYNALFFRQDKGKIPSSTTTKQSRVYLNFVKHNKYRTNFNFVVQIPNFSQEKMKIGSLKVWILVTILVVTWSCGVVYGIRFVIDREECFSHKVEMGETVHFSFVVIKSEGSWHYNEEGVDLVVKGPSGEQIHDFRDKISEKTEFVVHHEGVYRFCFTNKSPYHETIDFDLHAAHFAYHDEHAKDEHFKPLFEHIGQLEEALYNIQFEQHWLEAQTDRQAIVNEIMSKRAVYKALFESSALICVSILQVYLLKHLFERKLGQSRV</sequence>
<keyword evidence="6" id="KW-0333">Golgi apparatus</keyword>
<keyword evidence="5 13" id="KW-1133">Transmembrane helix</keyword>
<feature type="active site" evidence="10">
    <location>
        <position position="442"/>
    </location>
</feature>
<keyword evidence="7 13" id="KW-0472">Membrane</keyword>
<evidence type="ECO:0000256" key="6">
    <source>
        <dbReference type="ARBA" id="ARBA00023034"/>
    </source>
</evidence>
<feature type="binding site" evidence="12">
    <location>
        <position position="279"/>
    </location>
    <ligand>
        <name>Mn(2+)</name>
        <dbReference type="ChEBI" id="CHEBI:29035"/>
    </ligand>
</feature>
<evidence type="ECO:0000256" key="9">
    <source>
        <dbReference type="ARBA" id="ARBA00037405"/>
    </source>
</evidence>
<evidence type="ECO:0000313" key="15">
    <source>
        <dbReference type="EMBL" id="KAJ8532501.1"/>
    </source>
</evidence>
<evidence type="ECO:0000259" key="14">
    <source>
        <dbReference type="PROSITE" id="PS50866"/>
    </source>
</evidence>
<evidence type="ECO:0000256" key="10">
    <source>
        <dbReference type="PIRSR" id="PIRSR605150-1"/>
    </source>
</evidence>
<dbReference type="GO" id="GO:0016760">
    <property type="term" value="F:cellulose synthase (UDP-forming) activity"/>
    <property type="evidence" value="ECO:0007669"/>
    <property type="project" value="InterPro"/>
</dbReference>
<keyword evidence="3" id="KW-0808">Transferase</keyword>
<evidence type="ECO:0000256" key="1">
    <source>
        <dbReference type="ARBA" id="ARBA00004653"/>
    </source>
</evidence>
<comment type="caution">
    <text evidence="15">The sequence shown here is derived from an EMBL/GenBank/DDBJ whole genome shotgun (WGS) entry which is preliminary data.</text>
</comment>
<evidence type="ECO:0000256" key="5">
    <source>
        <dbReference type="ARBA" id="ARBA00022989"/>
    </source>
</evidence>
<evidence type="ECO:0000256" key="3">
    <source>
        <dbReference type="ARBA" id="ARBA00022679"/>
    </source>
</evidence>
<dbReference type="Proteomes" id="UP001152561">
    <property type="component" value="Unassembled WGS sequence"/>
</dbReference>
<feature type="transmembrane region" description="Helical" evidence="13">
    <location>
        <begin position="21"/>
        <end position="40"/>
    </location>
</feature>
<reference evidence="16" key="1">
    <citation type="journal article" date="2023" name="Proc. Natl. Acad. Sci. U.S.A.">
        <title>Genomic and structural basis for evolution of tropane alkaloid biosynthesis.</title>
        <authorList>
            <person name="Wanga Y.-J."/>
            <person name="Taina T."/>
            <person name="Yua J.-Y."/>
            <person name="Lia J."/>
            <person name="Xua B."/>
            <person name="Chenc J."/>
            <person name="D'Auriad J.C."/>
            <person name="Huanga J.-P."/>
            <person name="Huanga S.-X."/>
        </authorList>
    </citation>
    <scope>NUCLEOTIDE SEQUENCE [LARGE SCALE GENOMIC DNA]</scope>
    <source>
        <strain evidence="16">cv. KIB-2019</strain>
    </source>
</reference>
<dbReference type="SMART" id="SM01190">
    <property type="entry name" value="EMP24_GP25L"/>
    <property type="match status" value="1"/>
</dbReference>
<organism evidence="15 16">
    <name type="scientific">Anisodus acutangulus</name>
    <dbReference type="NCBI Taxonomy" id="402998"/>
    <lineage>
        <taxon>Eukaryota</taxon>
        <taxon>Viridiplantae</taxon>
        <taxon>Streptophyta</taxon>
        <taxon>Embryophyta</taxon>
        <taxon>Tracheophyta</taxon>
        <taxon>Spermatophyta</taxon>
        <taxon>Magnoliopsida</taxon>
        <taxon>eudicotyledons</taxon>
        <taxon>Gunneridae</taxon>
        <taxon>Pentapetalae</taxon>
        <taxon>asterids</taxon>
        <taxon>lamiids</taxon>
        <taxon>Solanales</taxon>
        <taxon>Solanaceae</taxon>
        <taxon>Solanoideae</taxon>
        <taxon>Hyoscyameae</taxon>
        <taxon>Anisodus</taxon>
    </lineage>
</organism>
<feature type="active site" evidence="10">
    <location>
        <position position="140"/>
    </location>
</feature>
<evidence type="ECO:0000313" key="16">
    <source>
        <dbReference type="Proteomes" id="UP001152561"/>
    </source>
</evidence>
<gene>
    <name evidence="15" type="ORF">K7X08_012424</name>
</gene>
<dbReference type="FunFam" id="3.90.550.10:FF:000138">
    <property type="entry name" value="Cellulose synthase isolog"/>
    <property type="match status" value="1"/>
</dbReference>
<evidence type="ECO:0000256" key="4">
    <source>
        <dbReference type="ARBA" id="ARBA00022692"/>
    </source>
</evidence>
<dbReference type="OrthoDB" id="1929172at2759"/>
<feature type="binding site" evidence="11">
    <location>
        <position position="140"/>
    </location>
    <ligand>
        <name>UDP-alpha-D-glucose</name>
        <dbReference type="ChEBI" id="CHEBI:58885"/>
    </ligand>
</feature>
<feature type="transmembrane region" description="Helical" evidence="13">
    <location>
        <begin position="756"/>
        <end position="779"/>
    </location>
</feature>
<keyword evidence="2" id="KW-0328">Glycosyltransferase</keyword>
<protein>
    <recommendedName>
        <fullName evidence="14">GOLD domain-containing protein</fullName>
    </recommendedName>
</protein>
<dbReference type="AlphaFoldDB" id="A0A9Q1LBM7"/>
<name>A0A9Q1LBM7_9SOLA</name>
<dbReference type="GO" id="GO:0071555">
    <property type="term" value="P:cell wall organization"/>
    <property type="evidence" value="ECO:0007669"/>
    <property type="project" value="UniProtKB-KW"/>
</dbReference>
<dbReference type="InterPro" id="IPR009038">
    <property type="entry name" value="GOLD_dom"/>
</dbReference>
<keyword evidence="16" id="KW-1185">Reference proteome</keyword>
<accession>A0A9Q1LBM7</accession>
<feature type="domain" description="GOLD" evidence="14">
    <location>
        <begin position="782"/>
        <end position="868"/>
    </location>
</feature>
<dbReference type="Gene3D" id="3.90.550.10">
    <property type="entry name" value="Spore Coat Polysaccharide Biosynthesis Protein SpsA, Chain A"/>
    <property type="match status" value="2"/>
</dbReference>
<proteinExistence type="predicted"/>
<evidence type="ECO:0000256" key="7">
    <source>
        <dbReference type="ARBA" id="ARBA00023136"/>
    </source>
</evidence>
<dbReference type="Pfam" id="PF03552">
    <property type="entry name" value="Cellulose_synt"/>
    <property type="match status" value="2"/>
</dbReference>
<dbReference type="EMBL" id="JAJAGQ010000020">
    <property type="protein sequence ID" value="KAJ8532501.1"/>
    <property type="molecule type" value="Genomic_DNA"/>
</dbReference>
<keyword evidence="4 13" id="KW-0812">Transmembrane</keyword>
<dbReference type="PANTHER" id="PTHR13301">
    <property type="entry name" value="X-BOX TRANSCRIPTION FACTOR-RELATED"/>
    <property type="match status" value="1"/>
</dbReference>